<name>A0A5J4U8S4_9EUKA</name>
<dbReference type="AlphaFoldDB" id="A0A5J4U8S4"/>
<organism evidence="2 3">
    <name type="scientific">Streblomastix strix</name>
    <dbReference type="NCBI Taxonomy" id="222440"/>
    <lineage>
        <taxon>Eukaryota</taxon>
        <taxon>Metamonada</taxon>
        <taxon>Preaxostyla</taxon>
        <taxon>Oxymonadida</taxon>
        <taxon>Streblomastigidae</taxon>
        <taxon>Streblomastix</taxon>
    </lineage>
</organism>
<protein>
    <submittedName>
        <fullName evidence="2">Uncharacterized protein</fullName>
    </submittedName>
</protein>
<feature type="compositionally biased region" description="Polar residues" evidence="1">
    <location>
        <begin position="10"/>
        <end position="25"/>
    </location>
</feature>
<comment type="caution">
    <text evidence="2">The sequence shown here is derived from an EMBL/GenBank/DDBJ whole genome shotgun (WGS) entry which is preliminary data.</text>
</comment>
<dbReference type="Proteomes" id="UP000324800">
    <property type="component" value="Unassembled WGS sequence"/>
</dbReference>
<dbReference type="EMBL" id="SNRW01018991">
    <property type="protein sequence ID" value="KAA6366809.1"/>
    <property type="molecule type" value="Genomic_DNA"/>
</dbReference>
<evidence type="ECO:0000313" key="2">
    <source>
        <dbReference type="EMBL" id="KAA6366809.1"/>
    </source>
</evidence>
<sequence>MLIPPMLAYPQQQTPRIPQLPYTTERNQEQRHSQRSISPTHKRADESEDDEFLDSVIPGMTMQHLPLHVRDIESAQRRLEKVLVRCKLFIGVNQYTRLPVKGVQVSKSFREIQEK</sequence>
<evidence type="ECO:0000256" key="1">
    <source>
        <dbReference type="SAM" id="MobiDB-lite"/>
    </source>
</evidence>
<feature type="region of interest" description="Disordered" evidence="1">
    <location>
        <begin position="1"/>
        <end position="49"/>
    </location>
</feature>
<proteinExistence type="predicted"/>
<gene>
    <name evidence="2" type="ORF">EZS28_037666</name>
</gene>
<evidence type="ECO:0000313" key="3">
    <source>
        <dbReference type="Proteomes" id="UP000324800"/>
    </source>
</evidence>
<accession>A0A5J4U8S4</accession>
<reference evidence="2 3" key="1">
    <citation type="submission" date="2019-03" db="EMBL/GenBank/DDBJ databases">
        <title>Single cell metagenomics reveals metabolic interactions within the superorganism composed of flagellate Streblomastix strix and complex community of Bacteroidetes bacteria on its surface.</title>
        <authorList>
            <person name="Treitli S.C."/>
            <person name="Kolisko M."/>
            <person name="Husnik F."/>
            <person name="Keeling P."/>
            <person name="Hampl V."/>
        </authorList>
    </citation>
    <scope>NUCLEOTIDE SEQUENCE [LARGE SCALE GENOMIC DNA]</scope>
    <source>
        <strain evidence="2">ST1C</strain>
    </source>
</reference>